<evidence type="ECO:0000256" key="2">
    <source>
        <dbReference type="SAM" id="MobiDB-lite"/>
    </source>
</evidence>
<dbReference type="Gene3D" id="1.10.275.10">
    <property type="entry name" value="Fumarase/aspartase (N-terminal domain)"/>
    <property type="match status" value="1"/>
</dbReference>
<keyword evidence="1" id="KW-0456">Lyase</keyword>
<dbReference type="Proteomes" id="UP000245166">
    <property type="component" value="Unassembled WGS sequence"/>
</dbReference>
<dbReference type="InterPro" id="IPR024083">
    <property type="entry name" value="Fumarase/histidase_N"/>
</dbReference>
<evidence type="ECO:0000313" key="3">
    <source>
        <dbReference type="EMBL" id="PWD50419.1"/>
    </source>
</evidence>
<dbReference type="InterPro" id="IPR001106">
    <property type="entry name" value="Aromatic_Lyase"/>
</dbReference>
<dbReference type="OrthoDB" id="7285062at2"/>
<protein>
    <submittedName>
        <fullName evidence="3">Histidine ammonia-lyase</fullName>
    </submittedName>
</protein>
<dbReference type="AlphaFoldDB" id="A0A2U1ZTW1"/>
<gene>
    <name evidence="3" type="ORF">C8046_06930</name>
</gene>
<dbReference type="GO" id="GO:0016841">
    <property type="term" value="F:ammonia-lyase activity"/>
    <property type="evidence" value="ECO:0007669"/>
    <property type="project" value="UniProtKB-ARBA"/>
</dbReference>
<dbReference type="SUPFAM" id="SSF48557">
    <property type="entry name" value="L-aspartase-like"/>
    <property type="match status" value="1"/>
</dbReference>
<evidence type="ECO:0000313" key="4">
    <source>
        <dbReference type="Proteomes" id="UP000245166"/>
    </source>
</evidence>
<accession>A0A2U1ZTW1</accession>
<organism evidence="3 4">
    <name type="scientific">Serinibacter arcticus</name>
    <dbReference type="NCBI Taxonomy" id="1655435"/>
    <lineage>
        <taxon>Bacteria</taxon>
        <taxon>Bacillati</taxon>
        <taxon>Actinomycetota</taxon>
        <taxon>Actinomycetes</taxon>
        <taxon>Micrococcales</taxon>
        <taxon>Beutenbergiaceae</taxon>
        <taxon>Serinibacter</taxon>
    </lineage>
</organism>
<dbReference type="PANTHER" id="PTHR10362">
    <property type="entry name" value="HISTIDINE AMMONIA-LYASE"/>
    <property type="match status" value="1"/>
</dbReference>
<feature type="region of interest" description="Disordered" evidence="2">
    <location>
        <begin position="520"/>
        <end position="544"/>
    </location>
</feature>
<sequence>MNLGTERITPSEVALVAVGGATVRAPRVTIDLLRRARGVIDSVLASGIPSYGVNRGLGPMRDQEIPPELQADFQQFVIASHAAGVGDPLSPAQSRAIVAARLAGLAQGGSGISVETFEALIALIDADITPVVTRFGSVGAADLAPLAAVGAVLLGRGTTYGPDGTKVSGERALAAAGLSPTRLGPKDALALVGHNSGSIGLACLASTSLDTLVLATDLVAAMTVEALGASLAPFNEIVAEARPLPGQVASAAAVREAVSGGDLSDGLIATISLQDALSIRTVPQVHGVLHQTASDLREILTVELNSPTDNPLVDVEAGIVRPTGNFSVLELAISVESTRLVLAHVGMLAERRIASLVHRVRSDRPLVEQIASASSSARFLTPVILANTASQIVVRLKHLANPLSTAGTTVGDGVEDHSSQAFAAVLATVDAIEAVEILLAIETLLASDALTADIAMRGARRLGVGVAGLHGAVSDLTASLGSADSAHDVVEKVRPLVAIAATAMSGRALRDATWHAQHENLPDTLPADLADDPGALRRSLRGPQ</sequence>
<keyword evidence="4" id="KW-1185">Reference proteome</keyword>
<dbReference type="Gene3D" id="1.20.200.10">
    <property type="entry name" value="Fumarase/aspartase (Central domain)"/>
    <property type="match status" value="1"/>
</dbReference>
<dbReference type="CDD" id="cd00332">
    <property type="entry name" value="PAL-HAL"/>
    <property type="match status" value="1"/>
</dbReference>
<comment type="caution">
    <text evidence="3">The sequence shown here is derived from an EMBL/GenBank/DDBJ whole genome shotgun (WGS) entry which is preliminary data.</text>
</comment>
<dbReference type="Pfam" id="PF00221">
    <property type="entry name" value="Lyase_aromatic"/>
    <property type="match status" value="1"/>
</dbReference>
<name>A0A2U1ZTW1_9MICO</name>
<dbReference type="InterPro" id="IPR008948">
    <property type="entry name" value="L-Aspartase-like"/>
</dbReference>
<dbReference type="EMBL" id="PYHR01000002">
    <property type="protein sequence ID" value="PWD50419.1"/>
    <property type="molecule type" value="Genomic_DNA"/>
</dbReference>
<evidence type="ECO:0000256" key="1">
    <source>
        <dbReference type="ARBA" id="ARBA00023239"/>
    </source>
</evidence>
<proteinExistence type="predicted"/>
<reference evidence="3 4" key="1">
    <citation type="submission" date="2018-03" db="EMBL/GenBank/DDBJ databases">
        <title>Genome assembly of novel Miniimonas species PCH200.</title>
        <authorList>
            <person name="Thakur V."/>
            <person name="Kumar V."/>
            <person name="Singh D."/>
        </authorList>
    </citation>
    <scope>NUCLEOTIDE SEQUENCE [LARGE SCALE GENOMIC DNA]</scope>
    <source>
        <strain evidence="3 4">PCH200</strain>
    </source>
</reference>
<dbReference type="RefSeq" id="WP_109228801.1">
    <property type="nucleotide sequence ID" value="NZ_PYHR01000002.1"/>
</dbReference>